<protein>
    <submittedName>
        <fullName evidence="1">Uncharacterized protein</fullName>
    </submittedName>
</protein>
<evidence type="ECO:0000313" key="2">
    <source>
        <dbReference type="Proteomes" id="UP000017048"/>
    </source>
</evidence>
<keyword evidence="2" id="KW-1185">Reference proteome</keyword>
<accession>U5E6V2</accession>
<reference evidence="1 2" key="1">
    <citation type="journal article" date="2014" name="BMC Genomics">
        <title>Genome based analysis of type-I polyketide synthase and nonribosomal peptide synthetase gene clusters in seven strains of five representative Nocardia species.</title>
        <authorList>
            <person name="Komaki H."/>
            <person name="Ichikawa N."/>
            <person name="Hosoyama A."/>
            <person name="Takahashi-Nakaguchi A."/>
            <person name="Matsuzawa T."/>
            <person name="Suzuki K."/>
            <person name="Fujita N."/>
            <person name="Gonoi T."/>
        </authorList>
    </citation>
    <scope>NUCLEOTIDE SEQUENCE [LARGE SCALE GENOMIC DNA]</scope>
    <source>
        <strain evidence="1 2">NBRC 15531</strain>
    </source>
</reference>
<dbReference type="Proteomes" id="UP000017048">
    <property type="component" value="Unassembled WGS sequence"/>
</dbReference>
<sequence>MSEDEIALQSFWIEEPGTGPLPREFRLTSAIGGFIGLEARRRVRRHGCICGARRDVRYLELFRNRQRRHSGIGMLTSMEYENATIVA</sequence>
<organism evidence="1 2">
    <name type="scientific">Nocardia asteroides NBRC 15531</name>
    <dbReference type="NCBI Taxonomy" id="1110697"/>
    <lineage>
        <taxon>Bacteria</taxon>
        <taxon>Bacillati</taxon>
        <taxon>Actinomycetota</taxon>
        <taxon>Actinomycetes</taxon>
        <taxon>Mycobacteriales</taxon>
        <taxon>Nocardiaceae</taxon>
        <taxon>Nocardia</taxon>
    </lineage>
</organism>
<gene>
    <name evidence="1" type="ORF">NCAST_14_00190</name>
</gene>
<dbReference type="EMBL" id="BAFO02000014">
    <property type="protein sequence ID" value="GAD82975.1"/>
    <property type="molecule type" value="Genomic_DNA"/>
</dbReference>
<name>U5E6V2_NOCAS</name>
<dbReference type="AlphaFoldDB" id="U5E6V2"/>
<evidence type="ECO:0000313" key="1">
    <source>
        <dbReference type="EMBL" id="GAD82975.1"/>
    </source>
</evidence>
<comment type="caution">
    <text evidence="1">The sequence shown here is derived from an EMBL/GenBank/DDBJ whole genome shotgun (WGS) entry which is preliminary data.</text>
</comment>
<proteinExistence type="predicted"/>